<evidence type="ECO:0000313" key="5">
    <source>
        <dbReference type="EMBL" id="CAH2039566.1"/>
    </source>
</evidence>
<dbReference type="InterPro" id="IPR051053">
    <property type="entry name" value="ECH/Chromodomain_protein"/>
</dbReference>
<comment type="subcellular location">
    <subcellularLocation>
        <location evidence="1">Peroxisome</location>
    </subcellularLocation>
</comment>
<keyword evidence="6" id="KW-1185">Reference proteome</keyword>
<dbReference type="CDD" id="cd06558">
    <property type="entry name" value="crotonase-like"/>
    <property type="match status" value="1"/>
</dbReference>
<feature type="compositionally biased region" description="Basic residues" evidence="4">
    <location>
        <begin position="467"/>
        <end position="480"/>
    </location>
</feature>
<feature type="compositionally biased region" description="Basic and acidic residues" evidence="4">
    <location>
        <begin position="390"/>
        <end position="402"/>
    </location>
</feature>
<evidence type="ECO:0000256" key="1">
    <source>
        <dbReference type="ARBA" id="ARBA00004275"/>
    </source>
</evidence>
<dbReference type="Gene3D" id="3.90.226.10">
    <property type="entry name" value="2-enoyl-CoA Hydratase, Chain A, domain 1"/>
    <property type="match status" value="1"/>
</dbReference>
<accession>A0ABN8HT00</accession>
<dbReference type="Proteomes" id="UP000837857">
    <property type="component" value="Chromosome 11"/>
</dbReference>
<proteinExistence type="predicted"/>
<keyword evidence="3" id="KW-0413">Isomerase</keyword>
<gene>
    <name evidence="5" type="ORF">IPOD504_LOCUS1781</name>
</gene>
<feature type="region of interest" description="Disordered" evidence="4">
    <location>
        <begin position="527"/>
        <end position="546"/>
    </location>
</feature>
<evidence type="ECO:0000313" key="6">
    <source>
        <dbReference type="Proteomes" id="UP000837857"/>
    </source>
</evidence>
<feature type="non-terminal residue" evidence="5">
    <location>
        <position position="971"/>
    </location>
</feature>
<feature type="compositionally biased region" description="Basic and acidic residues" evidence="4">
    <location>
        <begin position="432"/>
        <end position="450"/>
    </location>
</feature>
<dbReference type="EMBL" id="OW152823">
    <property type="protein sequence ID" value="CAH2039566.1"/>
    <property type="molecule type" value="Genomic_DNA"/>
</dbReference>
<name>A0ABN8HT00_9NEOP</name>
<dbReference type="Pfam" id="PF00378">
    <property type="entry name" value="ECH_1"/>
    <property type="match status" value="1"/>
</dbReference>
<dbReference type="InterPro" id="IPR029045">
    <property type="entry name" value="ClpP/crotonase-like_dom_sf"/>
</dbReference>
<dbReference type="PANTHER" id="PTHR43684">
    <property type="match status" value="1"/>
</dbReference>
<feature type="region of interest" description="Disordered" evidence="4">
    <location>
        <begin position="384"/>
        <end position="481"/>
    </location>
</feature>
<feature type="region of interest" description="Disordered" evidence="4">
    <location>
        <begin position="594"/>
        <end position="621"/>
    </location>
</feature>
<evidence type="ECO:0000256" key="2">
    <source>
        <dbReference type="ARBA" id="ARBA00023140"/>
    </source>
</evidence>
<dbReference type="SUPFAM" id="SSF52096">
    <property type="entry name" value="ClpP/crotonase"/>
    <property type="match status" value="1"/>
</dbReference>
<reference evidence="5" key="1">
    <citation type="submission" date="2022-03" db="EMBL/GenBank/DDBJ databases">
        <authorList>
            <person name="Martin H S."/>
        </authorList>
    </citation>
    <scope>NUCLEOTIDE SEQUENCE</scope>
</reference>
<dbReference type="InterPro" id="IPR001753">
    <property type="entry name" value="Enoyl-CoA_hydra/iso"/>
</dbReference>
<feature type="compositionally biased region" description="Basic and acidic residues" evidence="4">
    <location>
        <begin position="528"/>
        <end position="546"/>
    </location>
</feature>
<protein>
    <submittedName>
        <fullName evidence="5">Uncharacterized protein</fullName>
    </submittedName>
</protein>
<dbReference type="PANTHER" id="PTHR43684:SF1">
    <property type="entry name" value="ENOYL-COA DELTA ISOMERASE 2"/>
    <property type="match status" value="1"/>
</dbReference>
<sequence length="971" mass="108146">METIEEPLTLNSSNENTKNNVDIIETPVDRTEADVCHKSNGVVDVYEAGPADESNVVTETVIIQESDEILEGSNEEAVVADDMEATVEVPSITMSNAITLNETLLGEAEPTIKLHEPDAEMEIDGLDRPVYQEVVVQSTEPMVEVSNTESCVEDTSDRTSPVPVNNAEASMVVINHEESSSNDKVRFKTEILIEKNDVNENNLNEKETNSDEQAANNILSELGQGIELSEALRSSDVTDNVENNNCSGRQEVFNKEELLDILQGKDGGSSSNQVSELIENSTIKPKLLEAQLALEQLTRLKNSKKKKSFERMPKQKKVEKKEDNKMDNIINVLVQDWEDEETIETDKSVKSIKETNSVFKSDELKEVQLAITCKDELIRTSIDSAASEDQNQKCKSGDEGQPQRRLGRIIKKKVIFDPDNPDTFTKGKSLSKNKETSHDKESPPIKKGKSEMSILRSKSKSPISKLQWKKPSPKNAKQNKRLSEVDKLLMDEGAVNMIYQLTPEAPKGKKNVKTKAEFIKKLQSSTPEGKEMKFRERKKDASKYEDGEAKRILGGKHRVSLSSSVKSPSVCEDFETHSADDSIIYRRHSSSSYSSTCMSPRRLSDVESGGGQTNVRSSQLSTEKAIKTTVGQAKNQGTESFMSDSINLSNTEMINRDDCLSIKEKLKSKLSLALNKRKREITKNDKAPKQKKVKEIDVPKVVVENEFKSVIVNIEQRLAEISVIKAPRYNVEVLKELEQALQYVDARKDISVTLLTSQCGTLCSKLDLRPILIDDEQRRAVNAFEIAESVRSLLSTLDQHSKLLCTGVWGACSGVSLALVARSDVALASESATFGAAPSRHGALAPGLGALLAHPRTTLPQALINDLVVFGRRISASEALQAGLLTRCLWPEHFNDQLRSIVKDIAAQPLQVTDCAYQACFFKLDKIVSLWDRWWRLVDSLAYHVWLKRCDIMCTCGYLPKNKALPIRIIY</sequence>
<evidence type="ECO:0000256" key="4">
    <source>
        <dbReference type="SAM" id="MobiDB-lite"/>
    </source>
</evidence>
<evidence type="ECO:0000256" key="3">
    <source>
        <dbReference type="ARBA" id="ARBA00023235"/>
    </source>
</evidence>
<keyword evidence="2" id="KW-0576">Peroxisome</keyword>
<organism evidence="5 6">
    <name type="scientific">Iphiclides podalirius</name>
    <name type="common">scarce swallowtail</name>
    <dbReference type="NCBI Taxonomy" id="110791"/>
    <lineage>
        <taxon>Eukaryota</taxon>
        <taxon>Metazoa</taxon>
        <taxon>Ecdysozoa</taxon>
        <taxon>Arthropoda</taxon>
        <taxon>Hexapoda</taxon>
        <taxon>Insecta</taxon>
        <taxon>Pterygota</taxon>
        <taxon>Neoptera</taxon>
        <taxon>Endopterygota</taxon>
        <taxon>Lepidoptera</taxon>
        <taxon>Glossata</taxon>
        <taxon>Ditrysia</taxon>
        <taxon>Papilionoidea</taxon>
        <taxon>Papilionidae</taxon>
        <taxon>Papilioninae</taxon>
        <taxon>Iphiclides</taxon>
    </lineage>
</organism>